<gene>
    <name evidence="2" type="ORF">COU85_00195</name>
</gene>
<evidence type="ECO:0000313" key="3">
    <source>
        <dbReference type="Proteomes" id="UP000231086"/>
    </source>
</evidence>
<reference evidence="3" key="1">
    <citation type="submission" date="2017-09" db="EMBL/GenBank/DDBJ databases">
        <title>Depth-based differentiation of microbial function through sediment-hosted aquifers and enrichment of novel symbionts in the deep terrestrial subsurface.</title>
        <authorList>
            <person name="Probst A.J."/>
            <person name="Ladd B."/>
            <person name="Jarett J.K."/>
            <person name="Geller-Mcgrath D.E."/>
            <person name="Sieber C.M.K."/>
            <person name="Emerson J.B."/>
            <person name="Anantharaman K."/>
            <person name="Thomas B.C."/>
            <person name="Malmstrom R."/>
            <person name="Stieglmeier M."/>
            <person name="Klingl A."/>
            <person name="Woyke T."/>
            <person name="Ryan C.M."/>
            <person name="Banfield J.F."/>
        </authorList>
    </citation>
    <scope>NUCLEOTIDE SEQUENCE [LARGE SCALE GENOMIC DNA]</scope>
</reference>
<evidence type="ECO:0000256" key="1">
    <source>
        <dbReference type="SAM" id="Phobius"/>
    </source>
</evidence>
<dbReference type="Proteomes" id="UP000231086">
    <property type="component" value="Unassembled WGS sequence"/>
</dbReference>
<keyword evidence="1" id="KW-1133">Transmembrane helix</keyword>
<dbReference type="AlphaFoldDB" id="A0A2M8KJH6"/>
<organism evidence="2 3">
    <name type="scientific">Candidatus Portnoybacteria bacterium CG10_big_fil_rev_8_21_14_0_10_44_7</name>
    <dbReference type="NCBI Taxonomy" id="1974816"/>
    <lineage>
        <taxon>Bacteria</taxon>
        <taxon>Candidatus Portnoyibacteriota</taxon>
    </lineage>
</organism>
<keyword evidence="1" id="KW-0812">Transmembrane</keyword>
<accession>A0A2M8KJH6</accession>
<proteinExistence type="predicted"/>
<evidence type="ECO:0008006" key="4">
    <source>
        <dbReference type="Google" id="ProtNLM"/>
    </source>
</evidence>
<protein>
    <recommendedName>
        <fullName evidence="4">Polysaccharide chain length determinant N-terminal domain-containing protein</fullName>
    </recommendedName>
</protein>
<feature type="transmembrane region" description="Helical" evidence="1">
    <location>
        <begin position="13"/>
        <end position="35"/>
    </location>
</feature>
<comment type="caution">
    <text evidence="2">The sequence shown here is derived from an EMBL/GenBank/DDBJ whole genome shotgun (WGS) entry which is preliminary data.</text>
</comment>
<feature type="transmembrane region" description="Helical" evidence="1">
    <location>
        <begin position="178"/>
        <end position="196"/>
    </location>
</feature>
<keyword evidence="1" id="KW-0472">Membrane</keyword>
<evidence type="ECO:0000313" key="2">
    <source>
        <dbReference type="EMBL" id="PJE60076.1"/>
    </source>
</evidence>
<dbReference type="EMBL" id="PFEA01000005">
    <property type="protein sequence ID" value="PJE60076.1"/>
    <property type="molecule type" value="Genomic_DNA"/>
</dbReference>
<sequence length="201" mass="22022">MLAKDFWRHLQKYWLWFLGGVLLLGICGGAWGAWLPPIKTILALNVFRLGTQEVADFKYDGYYALLAADEFANAIQFWLQSPRLVTDIFAAAQIPGDVISPKTNFFAVKKLSAQYLEVEYGTKTQKQAADLAVALSAILKKKTSDIADYSGQQISFLVSADQPLIVAARAANVAKNSLLGLFLGLIVGLLVLLISFKPPKA</sequence>
<name>A0A2M8KJH6_9BACT</name>